<keyword evidence="2" id="KW-1185">Reference proteome</keyword>
<proteinExistence type="predicted"/>
<evidence type="ECO:0000313" key="1">
    <source>
        <dbReference type="EMBL" id="EDM78361.1"/>
    </source>
</evidence>
<evidence type="ECO:0000313" key="2">
    <source>
        <dbReference type="Proteomes" id="UP000005801"/>
    </source>
</evidence>
<sequence>MSTTLLDPLVAETERHVLVCALRKHPSWTLGELVDYVVQGGERAQTLRAVRLEELIGGEQEVVVVGRRAHSKGLVLERLEAARQATGELFDEFVREVLDEAMSDPDVDQGWIDGRFLRNQVGGPRWKLQASLTRLVNAGQVERKGRTNSTRYRRRRP</sequence>
<organism evidence="1 2">
    <name type="scientific">Plesiocystis pacifica SIR-1</name>
    <dbReference type="NCBI Taxonomy" id="391625"/>
    <lineage>
        <taxon>Bacteria</taxon>
        <taxon>Pseudomonadati</taxon>
        <taxon>Myxococcota</taxon>
        <taxon>Polyangia</taxon>
        <taxon>Nannocystales</taxon>
        <taxon>Nannocystaceae</taxon>
        <taxon>Plesiocystis</taxon>
    </lineage>
</organism>
<comment type="caution">
    <text evidence="1">The sequence shown here is derived from an EMBL/GenBank/DDBJ whole genome shotgun (WGS) entry which is preliminary data.</text>
</comment>
<dbReference type="AlphaFoldDB" id="A6G6Q8"/>
<dbReference type="STRING" id="391625.PPSIR1_05916"/>
<dbReference type="EMBL" id="ABCS01000031">
    <property type="protein sequence ID" value="EDM78361.1"/>
    <property type="molecule type" value="Genomic_DNA"/>
</dbReference>
<dbReference type="OrthoDB" id="5532844at2"/>
<accession>A6G6Q8</accession>
<name>A6G6Q8_9BACT</name>
<reference evidence="1 2" key="1">
    <citation type="submission" date="2007-06" db="EMBL/GenBank/DDBJ databases">
        <authorList>
            <person name="Shimkets L."/>
            <person name="Ferriera S."/>
            <person name="Johnson J."/>
            <person name="Kravitz S."/>
            <person name="Beeson K."/>
            <person name="Sutton G."/>
            <person name="Rogers Y.-H."/>
            <person name="Friedman R."/>
            <person name="Frazier M."/>
            <person name="Venter J.C."/>
        </authorList>
    </citation>
    <scope>NUCLEOTIDE SEQUENCE [LARGE SCALE GENOMIC DNA]</scope>
    <source>
        <strain evidence="1 2">SIR-1</strain>
    </source>
</reference>
<dbReference type="Proteomes" id="UP000005801">
    <property type="component" value="Unassembled WGS sequence"/>
</dbReference>
<dbReference type="RefSeq" id="WP_006972407.1">
    <property type="nucleotide sequence ID" value="NZ_ABCS01000031.1"/>
</dbReference>
<gene>
    <name evidence="1" type="ORF">PPSIR1_05916</name>
</gene>
<protein>
    <submittedName>
        <fullName evidence="1">Uncharacterized protein</fullName>
    </submittedName>
</protein>